<sequence>MNQTISIRDLDAENRNGEMTRRIALCVGGDEKETVTLKLDHAESRDLQADRWHDLYGVDREAVGTKLRELCVSLIQGLPIGVVVDEAPGDRTIRATTDIGNGERFVAQHGEDVRCVLKRWHVYHNGVWPEDDKHVMERMAKATAISIRDEAEALEGKEALRMYAHARRSEARSRIDAMIMMARSEPGISITPNVLDRGTALLNVRNGVVDLRTGALREHRRTDLMTKQCPVAYDPNTSCPKWLEFLTKIMGGNAHLVTFLRRAIGYSLTGHIDERCMFIPWGSGRNGKTTFLETIATVTGGYAGSLRAETLMVQRWDTIPSDVAALRGKRFVTITEAEENARLNEGLVKQITGGDTVKARFLYRELFEFQPEVKIWFATNHRPTIRGVDRAIWDRIRLIPFVVRIEDPLPRREVDAMFKVELAGILRWAVLGAVQWFKDGLQEPDEVIQATEQYRTDSDILGMFLDDCCALSCDWTTNSRDVFLAYLFWCENEGIDKPLNNLWFGRKMAERPGLKTIKLDRKTRAYGGLRIIEDAAPPSEWTPRRGRKKQP</sequence>
<dbReference type="InterPro" id="IPR014015">
    <property type="entry name" value="Helicase_SF3_DNA-vir"/>
</dbReference>
<dbReference type="PANTHER" id="PTHR35372">
    <property type="entry name" value="ATP BINDING PROTEIN-RELATED"/>
    <property type="match status" value="1"/>
</dbReference>
<organism evidence="5">
    <name type="scientific">marine sediment metagenome</name>
    <dbReference type="NCBI Taxonomy" id="412755"/>
    <lineage>
        <taxon>unclassified sequences</taxon>
        <taxon>metagenomes</taxon>
        <taxon>ecological metagenomes</taxon>
    </lineage>
</organism>
<evidence type="ECO:0000313" key="5">
    <source>
        <dbReference type="EMBL" id="KKM99906.1"/>
    </source>
</evidence>
<dbReference type="PANTHER" id="PTHR35372:SF2">
    <property type="entry name" value="SF3 HELICASE DOMAIN-CONTAINING PROTEIN"/>
    <property type="match status" value="1"/>
</dbReference>
<dbReference type="InterPro" id="IPR027417">
    <property type="entry name" value="P-loop_NTPase"/>
</dbReference>
<gene>
    <name evidence="5" type="ORF">LCGC14_1143090</name>
</gene>
<dbReference type="InterPro" id="IPR051620">
    <property type="entry name" value="ORF904-like_C"/>
</dbReference>
<accession>A0A0F9MKQ4</accession>
<dbReference type="AlphaFoldDB" id="A0A0F9MKQ4"/>
<dbReference type="Pfam" id="PF08706">
    <property type="entry name" value="D5_N"/>
    <property type="match status" value="1"/>
</dbReference>
<evidence type="ECO:0000256" key="3">
    <source>
        <dbReference type="ARBA" id="ARBA00022840"/>
    </source>
</evidence>
<dbReference type="InterPro" id="IPR006500">
    <property type="entry name" value="Helicase_put_C_phage/plasmid"/>
</dbReference>
<feature type="domain" description="SF3 helicase" evidence="4">
    <location>
        <begin position="255"/>
        <end position="414"/>
    </location>
</feature>
<protein>
    <recommendedName>
        <fullName evidence="4">SF3 helicase domain-containing protein</fullName>
    </recommendedName>
</protein>
<dbReference type="GO" id="GO:0005524">
    <property type="term" value="F:ATP binding"/>
    <property type="evidence" value="ECO:0007669"/>
    <property type="project" value="UniProtKB-KW"/>
</dbReference>
<dbReference type="EMBL" id="LAZR01005442">
    <property type="protein sequence ID" value="KKM99906.1"/>
    <property type="molecule type" value="Genomic_DNA"/>
</dbReference>
<dbReference type="NCBIfam" id="TIGR01613">
    <property type="entry name" value="primase_Cterm"/>
    <property type="match status" value="1"/>
</dbReference>
<dbReference type="InterPro" id="IPR045455">
    <property type="entry name" value="NrS-1_pol-like_helicase"/>
</dbReference>
<dbReference type="PROSITE" id="PS51206">
    <property type="entry name" value="SF3_HELICASE_1"/>
    <property type="match status" value="1"/>
</dbReference>
<evidence type="ECO:0000256" key="2">
    <source>
        <dbReference type="ARBA" id="ARBA00022801"/>
    </source>
</evidence>
<dbReference type="InterPro" id="IPR014818">
    <property type="entry name" value="Phage/plasmid_primase_P4_C"/>
</dbReference>
<name>A0A0F9MKQ4_9ZZZZ</name>
<keyword evidence="1" id="KW-0547">Nucleotide-binding</keyword>
<dbReference type="GO" id="GO:0016787">
    <property type="term" value="F:hydrolase activity"/>
    <property type="evidence" value="ECO:0007669"/>
    <property type="project" value="UniProtKB-KW"/>
</dbReference>
<evidence type="ECO:0000256" key="1">
    <source>
        <dbReference type="ARBA" id="ARBA00022741"/>
    </source>
</evidence>
<comment type="caution">
    <text evidence="5">The sequence shown here is derived from an EMBL/GenBank/DDBJ whole genome shotgun (WGS) entry which is preliminary data.</text>
</comment>
<keyword evidence="3" id="KW-0067">ATP-binding</keyword>
<dbReference type="SUPFAM" id="SSF52540">
    <property type="entry name" value="P-loop containing nucleoside triphosphate hydrolases"/>
    <property type="match status" value="1"/>
</dbReference>
<evidence type="ECO:0000259" key="4">
    <source>
        <dbReference type="PROSITE" id="PS51206"/>
    </source>
</evidence>
<keyword evidence="2" id="KW-0378">Hydrolase</keyword>
<dbReference type="Gene3D" id="3.40.50.300">
    <property type="entry name" value="P-loop containing nucleotide triphosphate hydrolases"/>
    <property type="match status" value="1"/>
</dbReference>
<dbReference type="SMART" id="SM00885">
    <property type="entry name" value="D5_N"/>
    <property type="match status" value="1"/>
</dbReference>
<reference evidence="5" key="1">
    <citation type="journal article" date="2015" name="Nature">
        <title>Complex archaea that bridge the gap between prokaryotes and eukaryotes.</title>
        <authorList>
            <person name="Spang A."/>
            <person name="Saw J.H."/>
            <person name="Jorgensen S.L."/>
            <person name="Zaremba-Niedzwiedzka K."/>
            <person name="Martijn J."/>
            <person name="Lind A.E."/>
            <person name="van Eijk R."/>
            <person name="Schleper C."/>
            <person name="Guy L."/>
            <person name="Ettema T.J."/>
        </authorList>
    </citation>
    <scope>NUCLEOTIDE SEQUENCE</scope>
</reference>
<proteinExistence type="predicted"/>
<dbReference type="Pfam" id="PF19263">
    <property type="entry name" value="DUF5906"/>
    <property type="match status" value="1"/>
</dbReference>